<reference evidence="1" key="2">
    <citation type="submission" date="2022-03" db="EMBL/GenBank/DDBJ databases">
        <title>Draft title - Genomic analysis of global carrot germplasm unveils the trajectory of domestication and the origin of high carotenoid orange carrot.</title>
        <authorList>
            <person name="Iorizzo M."/>
            <person name="Ellison S."/>
            <person name="Senalik D."/>
            <person name="Macko-Podgorni A."/>
            <person name="Grzebelus D."/>
            <person name="Bostan H."/>
            <person name="Rolling W."/>
            <person name="Curaba J."/>
            <person name="Simon P."/>
        </authorList>
    </citation>
    <scope>NUCLEOTIDE SEQUENCE</scope>
    <source>
        <tissue evidence="1">Leaf</tissue>
    </source>
</reference>
<reference evidence="1" key="1">
    <citation type="journal article" date="2016" name="Nat. Genet.">
        <title>A high-quality carrot genome assembly provides new insights into carotenoid accumulation and asterid genome evolution.</title>
        <authorList>
            <person name="Iorizzo M."/>
            <person name="Ellison S."/>
            <person name="Senalik D."/>
            <person name="Zeng P."/>
            <person name="Satapoomin P."/>
            <person name="Huang J."/>
            <person name="Bowman M."/>
            <person name="Iovene M."/>
            <person name="Sanseverino W."/>
            <person name="Cavagnaro P."/>
            <person name="Yildiz M."/>
            <person name="Macko-Podgorni A."/>
            <person name="Moranska E."/>
            <person name="Grzebelus E."/>
            <person name="Grzebelus D."/>
            <person name="Ashrafi H."/>
            <person name="Zheng Z."/>
            <person name="Cheng S."/>
            <person name="Spooner D."/>
            <person name="Van Deynze A."/>
            <person name="Simon P."/>
        </authorList>
    </citation>
    <scope>NUCLEOTIDE SEQUENCE</scope>
    <source>
        <tissue evidence="1">Leaf</tissue>
    </source>
</reference>
<name>A0AAF0WD01_DAUCS</name>
<protein>
    <submittedName>
        <fullName evidence="1">Uncharacterized protein</fullName>
    </submittedName>
</protein>
<organism evidence="1 2">
    <name type="scientific">Daucus carota subsp. sativus</name>
    <name type="common">Carrot</name>
    <dbReference type="NCBI Taxonomy" id="79200"/>
    <lineage>
        <taxon>Eukaryota</taxon>
        <taxon>Viridiplantae</taxon>
        <taxon>Streptophyta</taxon>
        <taxon>Embryophyta</taxon>
        <taxon>Tracheophyta</taxon>
        <taxon>Spermatophyta</taxon>
        <taxon>Magnoliopsida</taxon>
        <taxon>eudicotyledons</taxon>
        <taxon>Gunneridae</taxon>
        <taxon>Pentapetalae</taxon>
        <taxon>asterids</taxon>
        <taxon>campanulids</taxon>
        <taxon>Apiales</taxon>
        <taxon>Apiaceae</taxon>
        <taxon>Apioideae</taxon>
        <taxon>Scandiceae</taxon>
        <taxon>Daucinae</taxon>
        <taxon>Daucus</taxon>
        <taxon>Daucus sect. Daucus</taxon>
    </lineage>
</organism>
<dbReference type="EMBL" id="CP093344">
    <property type="protein sequence ID" value="WOG87126.1"/>
    <property type="molecule type" value="Genomic_DNA"/>
</dbReference>
<keyword evidence="2" id="KW-1185">Reference proteome</keyword>
<gene>
    <name evidence="1" type="ORF">DCAR_0206349</name>
</gene>
<dbReference type="AlphaFoldDB" id="A0AAF0WD01"/>
<evidence type="ECO:0000313" key="2">
    <source>
        <dbReference type="Proteomes" id="UP000077755"/>
    </source>
</evidence>
<sequence>MEIALRFSKILLRNNEYTSGQTLSRTTKI</sequence>
<proteinExistence type="predicted"/>
<dbReference type="Proteomes" id="UP000077755">
    <property type="component" value="Chromosome 2"/>
</dbReference>
<evidence type="ECO:0000313" key="1">
    <source>
        <dbReference type="EMBL" id="WOG87126.1"/>
    </source>
</evidence>
<accession>A0AAF0WD01</accession>